<dbReference type="VEuPathDB" id="TriTrypDB:LDHU3_25.2420"/>
<feature type="compositionally biased region" description="Polar residues" evidence="1">
    <location>
        <begin position="60"/>
        <end position="73"/>
    </location>
</feature>
<evidence type="ECO:0000313" key="5">
    <source>
        <dbReference type="Proteomes" id="UP000318447"/>
    </source>
</evidence>
<keyword evidence="4" id="KW-1185">Reference proteome</keyword>
<name>A0A3Q8IBV0_LEIDO</name>
<dbReference type="EMBL" id="CP029524">
    <property type="protein sequence ID" value="AYU79532.1"/>
    <property type="molecule type" value="Genomic_DNA"/>
</dbReference>
<accession>A0A3Q8IBV0</accession>
<dbReference type="AlphaFoldDB" id="A0A3Q8IBV0"/>
<reference evidence="5" key="3">
    <citation type="submission" date="2019-02" db="EMBL/GenBank/DDBJ databases">
        <title>FDA dAtabase for Regulatory Grade micrObial Sequences (FDA-ARGOS): Supporting development and validation of Infectious Disease Dx tests.</title>
        <authorList>
            <person name="Duncan R."/>
            <person name="Fisher C."/>
            <person name="Tallon L."/>
            <person name="Sadzewicz L."/>
            <person name="Sengamalay N."/>
            <person name="Ott S."/>
            <person name="Godinez A."/>
            <person name="Nagaraj S."/>
            <person name="Vavikolanu K."/>
            <person name="Nadendla S."/>
            <person name="Aluvathingal J."/>
            <person name="Sichtig H."/>
        </authorList>
    </citation>
    <scope>NUCLEOTIDE SEQUENCE [LARGE SCALE GENOMIC DNA]</scope>
    <source>
        <strain evidence="5">FDAARGOS_361</strain>
    </source>
</reference>
<reference evidence="3" key="2">
    <citation type="submission" date="2019-02" db="EMBL/GenBank/DDBJ databases">
        <title>FDA dAtabase for Regulatory Grade micrObial Sequences (FDA-ARGOS): Supporting development and validation of Infectious Disease Dx tests.</title>
        <authorList>
            <person name="Duncan R."/>
            <person name="Fisher C."/>
            <person name="Tallon L.J."/>
            <person name="Sadzewicz L."/>
            <person name="Sengamalay N."/>
            <person name="Ott S."/>
            <person name="Godinez A."/>
            <person name="Nagaraj S."/>
            <person name="Nadendla S."/>
            <person name="Sichtig H."/>
        </authorList>
    </citation>
    <scope>NUCLEOTIDE SEQUENCE</scope>
    <source>
        <strain evidence="3">FDAARGOS_361</strain>
    </source>
</reference>
<proteinExistence type="predicted"/>
<dbReference type="OrthoDB" id="10478922at2759"/>
<organism evidence="2 4">
    <name type="scientific">Leishmania donovani</name>
    <dbReference type="NCBI Taxonomy" id="5661"/>
    <lineage>
        <taxon>Eukaryota</taxon>
        <taxon>Discoba</taxon>
        <taxon>Euglenozoa</taxon>
        <taxon>Kinetoplastea</taxon>
        <taxon>Metakinetoplastina</taxon>
        <taxon>Trypanosomatida</taxon>
        <taxon>Trypanosomatidae</taxon>
        <taxon>Leishmaniinae</taxon>
        <taxon>Leishmania</taxon>
    </lineage>
</organism>
<reference evidence="2 4" key="1">
    <citation type="journal article" date="2018" name="Sci. Rep.">
        <title>A complete Leishmania donovani reference genome identifies novel genetic variations associated with virulence.</title>
        <authorList>
            <person name="Lypaczewski P."/>
            <person name="Hoshizaki J."/>
            <person name="Zhang W.-W."/>
            <person name="McCall L.-I."/>
            <person name="Torcivia-Rodriguez J."/>
            <person name="Simonyan V."/>
            <person name="Kaur A."/>
            <person name="Dewar K."/>
            <person name="Matlashewski G."/>
        </authorList>
    </citation>
    <scope>NUCLEOTIDE SEQUENCE [LARGE SCALE GENOMIC DNA]</scope>
    <source>
        <strain evidence="2 4">LdCL</strain>
    </source>
</reference>
<sequence>MPCSFDTINTLFRPLSTSQHDGPSASTTAAVIELYMRLERLAIQSGSNSRPEIACDQGDNDGSATSVRASQRGSAVSCRLDGGRLRSTSSPQLFLLGDDGVVRELATALQVSSSSLLNSHDNTPPHGTGLAAALDGIIGDAQSRVYGTPDTPSSFLRRADEDSGTLAPSSSSHAAAPPPEVYTLSNSLRGLESMRAELCGWCSVVLLCYHVASPVSLALFGEEVAPSVLAALATAAHLTRPATTT</sequence>
<evidence type="ECO:0000256" key="1">
    <source>
        <dbReference type="SAM" id="MobiDB-lite"/>
    </source>
</evidence>
<dbReference type="Proteomes" id="UP000318447">
    <property type="component" value="Unassembled WGS sequence"/>
</dbReference>
<evidence type="ECO:0000313" key="3">
    <source>
        <dbReference type="EMBL" id="TPP40800.1"/>
    </source>
</evidence>
<dbReference type="Proteomes" id="UP000274082">
    <property type="component" value="Chromosome 25"/>
</dbReference>
<evidence type="ECO:0000313" key="4">
    <source>
        <dbReference type="Proteomes" id="UP000274082"/>
    </source>
</evidence>
<protein>
    <submittedName>
        <fullName evidence="2">Uncharacterized protein</fullName>
    </submittedName>
</protein>
<evidence type="ECO:0000313" key="2">
    <source>
        <dbReference type="EMBL" id="AYU79532.1"/>
    </source>
</evidence>
<dbReference type="VEuPathDB" id="TriTrypDB:LdCL_250025300"/>
<gene>
    <name evidence="3" type="ORF">CGC21_8990</name>
    <name evidence="2" type="ORF">LdCL_250025300</name>
</gene>
<feature type="region of interest" description="Disordered" evidence="1">
    <location>
        <begin position="149"/>
        <end position="179"/>
    </location>
</feature>
<feature type="region of interest" description="Disordered" evidence="1">
    <location>
        <begin position="47"/>
        <end position="73"/>
    </location>
</feature>
<dbReference type="EMBL" id="RHLC01000018">
    <property type="protein sequence ID" value="TPP40800.1"/>
    <property type="molecule type" value="Genomic_DNA"/>
</dbReference>